<keyword evidence="4" id="KW-1185">Reference proteome</keyword>
<feature type="compositionally biased region" description="Polar residues" evidence="1">
    <location>
        <begin position="99"/>
        <end position="109"/>
    </location>
</feature>
<gene>
    <name evidence="3" type="ORF">AYBTSS11_LOCUS7023</name>
</gene>
<accession>A0AA86RYH2</accession>
<sequence length="256" mass="28420">MSTEHAELSLEAPIYEAFLAISPKSVLSFISTALSVVLVFFLLLVFAAYLLTVSLTTSSNGPWKTMEKLNSKGKGRESDVNHRKKNNFLSARYSRSGKETSQPNNPNQHDNYKADHSFDSSPNNPCVTDSSTGHGYGIRNCFNNNGDGEQNYSYCRINSLASINSYNNNALGLQDLSHAKIYASRTESAFNNSSSCSQTFRRATIDNRDDSNELNARDNSAAIRDIFTNNGKNGIQNFDDFHIFRGKVMDEHQSGN</sequence>
<dbReference type="Proteomes" id="UP001189624">
    <property type="component" value="Chromosome 3"/>
</dbReference>
<evidence type="ECO:0000256" key="2">
    <source>
        <dbReference type="SAM" id="Phobius"/>
    </source>
</evidence>
<name>A0AA86RYH2_9FABA</name>
<protein>
    <submittedName>
        <fullName evidence="3">Uncharacterized protein</fullName>
    </submittedName>
</protein>
<dbReference type="Gramene" id="rna-AYBTSS11_LOCUS7023">
    <property type="protein sequence ID" value="CAJ1935649.1"/>
    <property type="gene ID" value="gene-AYBTSS11_LOCUS7023"/>
</dbReference>
<organism evidence="3 4">
    <name type="scientific">Sphenostylis stenocarpa</name>
    <dbReference type="NCBI Taxonomy" id="92480"/>
    <lineage>
        <taxon>Eukaryota</taxon>
        <taxon>Viridiplantae</taxon>
        <taxon>Streptophyta</taxon>
        <taxon>Embryophyta</taxon>
        <taxon>Tracheophyta</taxon>
        <taxon>Spermatophyta</taxon>
        <taxon>Magnoliopsida</taxon>
        <taxon>eudicotyledons</taxon>
        <taxon>Gunneridae</taxon>
        <taxon>Pentapetalae</taxon>
        <taxon>rosids</taxon>
        <taxon>fabids</taxon>
        <taxon>Fabales</taxon>
        <taxon>Fabaceae</taxon>
        <taxon>Papilionoideae</taxon>
        <taxon>50 kb inversion clade</taxon>
        <taxon>NPAAA clade</taxon>
        <taxon>indigoferoid/millettioid clade</taxon>
        <taxon>Phaseoleae</taxon>
        <taxon>Sphenostylis</taxon>
    </lineage>
</organism>
<keyword evidence="2" id="KW-0472">Membrane</keyword>
<feature type="compositionally biased region" description="Basic and acidic residues" evidence="1">
    <location>
        <begin position="65"/>
        <end position="81"/>
    </location>
</feature>
<proteinExistence type="predicted"/>
<keyword evidence="2" id="KW-0812">Transmembrane</keyword>
<dbReference type="AlphaFoldDB" id="A0AA86RYH2"/>
<feature type="transmembrane region" description="Helical" evidence="2">
    <location>
        <begin position="26"/>
        <end position="51"/>
    </location>
</feature>
<feature type="region of interest" description="Disordered" evidence="1">
    <location>
        <begin position="64"/>
        <end position="126"/>
    </location>
</feature>
<keyword evidence="2" id="KW-1133">Transmembrane helix</keyword>
<evidence type="ECO:0000313" key="3">
    <source>
        <dbReference type="EMBL" id="CAJ1935649.1"/>
    </source>
</evidence>
<evidence type="ECO:0000256" key="1">
    <source>
        <dbReference type="SAM" id="MobiDB-lite"/>
    </source>
</evidence>
<reference evidence="3" key="1">
    <citation type="submission" date="2023-10" db="EMBL/GenBank/DDBJ databases">
        <authorList>
            <person name="Domelevo Entfellner J.-B."/>
        </authorList>
    </citation>
    <scope>NUCLEOTIDE SEQUENCE</scope>
</reference>
<dbReference type="EMBL" id="OY731400">
    <property type="protein sequence ID" value="CAJ1935649.1"/>
    <property type="molecule type" value="Genomic_DNA"/>
</dbReference>
<evidence type="ECO:0000313" key="4">
    <source>
        <dbReference type="Proteomes" id="UP001189624"/>
    </source>
</evidence>